<comment type="caution">
    <text evidence="2">The sequence shown here is derived from an EMBL/GenBank/DDBJ whole genome shotgun (WGS) entry which is preliminary data.</text>
</comment>
<accession>A0ABT6AHK4</accession>
<feature type="region of interest" description="Disordered" evidence="1">
    <location>
        <begin position="544"/>
        <end position="572"/>
    </location>
</feature>
<dbReference type="EMBL" id="JARJBB010000074">
    <property type="protein sequence ID" value="MDF3303335.1"/>
    <property type="molecule type" value="Genomic_DNA"/>
</dbReference>
<keyword evidence="3" id="KW-1185">Reference proteome</keyword>
<feature type="compositionally biased region" description="Low complexity" evidence="1">
    <location>
        <begin position="553"/>
        <end position="572"/>
    </location>
</feature>
<dbReference type="RefSeq" id="WP_276112853.1">
    <property type="nucleotide sequence ID" value="NZ_JARJBB010000074.1"/>
</dbReference>
<evidence type="ECO:0000313" key="3">
    <source>
        <dbReference type="Proteomes" id="UP001221150"/>
    </source>
</evidence>
<protein>
    <recommendedName>
        <fullName evidence="4">PE-PGRS family protein</fullName>
    </recommendedName>
</protein>
<name>A0ABT6AHK4_9ACTN</name>
<feature type="region of interest" description="Disordered" evidence="1">
    <location>
        <begin position="698"/>
        <end position="734"/>
    </location>
</feature>
<feature type="non-terminal residue" evidence="2">
    <location>
        <position position="1136"/>
    </location>
</feature>
<reference evidence="2 3" key="1">
    <citation type="submission" date="2023-03" db="EMBL/GenBank/DDBJ databases">
        <title>Draft genome sequence of Streptomyces sp. K1PA1 isolated from peat swamp forest in Thailand.</title>
        <authorList>
            <person name="Klaysubun C."/>
            <person name="Duangmal K."/>
        </authorList>
    </citation>
    <scope>NUCLEOTIDE SEQUENCE [LARGE SCALE GENOMIC DNA]</scope>
    <source>
        <strain evidence="2 3">K1PA1</strain>
    </source>
</reference>
<organism evidence="2 3">
    <name type="scientific">Streptomyces tropicalis</name>
    <dbReference type="NCBI Taxonomy" id="3034234"/>
    <lineage>
        <taxon>Bacteria</taxon>
        <taxon>Bacillati</taxon>
        <taxon>Actinomycetota</taxon>
        <taxon>Actinomycetes</taxon>
        <taxon>Kitasatosporales</taxon>
        <taxon>Streptomycetaceae</taxon>
        <taxon>Streptomyces</taxon>
    </lineage>
</organism>
<dbReference type="Proteomes" id="UP001221150">
    <property type="component" value="Unassembled WGS sequence"/>
</dbReference>
<evidence type="ECO:0000313" key="2">
    <source>
        <dbReference type="EMBL" id="MDF3303335.1"/>
    </source>
</evidence>
<gene>
    <name evidence="2" type="ORF">P3H78_32980</name>
</gene>
<proteinExistence type="predicted"/>
<sequence length="1136" mass="125087">MDDPAQWRAWREDLVTSGRGMWLGGPHLSEDLRELGRLDPAPDGILITTQGGRTRPTMRLVIRWEELPAWIHLGLDEQARRELLDADEAYVTALAANTDGTVDRSRLSSAEQTIWNALRAAGTPTAQGLAASWDRYRADAVPAETDALFDLETATREGGPYTSLAEFTRATDEVITAAWALLAHPQWPAADPRTGRLHEASAAVRASSPSTPSEAVRAILALARAAQDNDVLHVPVPLDVKDLFASFATLARRHADQVAATAWSEQAWRQVFPSAGEIWSEDPFLLPRLGYPDPRQRPLAEGAMEPLGDYEAFGNQTYEQITRPDLLDRLVYRVPDTDGFTVRQEYIWSGPAYTLRGSDNEVVATLVKESSGWHAVMGPHLPGEAGEQLTILPPQPYGPDNFHHAVVNALRVWAQENGQPLPGHPAYPDAMRVSWAFAELEPAINALHTAARHTWPLTYTQQPALTGVLDALEQIQAHDRLQLDDNQIQAKAGYIERLLAPATAALRAQLENEHLHASDLYGLVRLLAGHAHEMPRRLRTFADHRTTPTPDLAPAAEQTPQTAAPAPEAPMTTPAPEAIQEAPVTEGGVWDPHYPVPETIAQLWRTAQAQGWTMTRNTEDRGYGSQLLNVELEAHTQVGYWRFSLQWHPRKGRFAADKDRSFANWPDARTGPRGGTTHPKVEDALNAMQRYAAIPAPAEEPDTPTELPVTPAPTAAGTVSDQPESEQPGAVEPDTSAAVPFDAQELEGMPGYWWRLEPPREGARDDVEHITVGHGSEQVGHGHSPNGWDGKTKWTIAVGTDYMPGERTPSASAKKIAECHQALQDAAQLPGPRPAETVWVSHDREYGGENRTWVFGVADTDKDAVAALEAEDFIRKPSADAWVQNPRIRPETRAYKTGLFVRRMLKHGRSIAVHYHRDGAPADTTLPELDPARRSELDSLTEGERRDWSPIEFQAGDQVLLKGSHSWWHTVADVQPGELTVELESADYGDVLARRRGEDLLTVADPVGEITTARPGTLNLRGEAPEVLEAEEARLELPLADAAHAPFVEARRAQITTERERVAGGLARKEKNRAQLQAILSNPKELKSLSGRLVHNEVGDLLGAVVNRDKMPDPPRTRKQSRKWIFIDLDGNALGA</sequence>
<evidence type="ECO:0008006" key="4">
    <source>
        <dbReference type="Google" id="ProtNLM"/>
    </source>
</evidence>
<evidence type="ECO:0000256" key="1">
    <source>
        <dbReference type="SAM" id="MobiDB-lite"/>
    </source>
</evidence>